<evidence type="ECO:0000256" key="2">
    <source>
        <dbReference type="PROSITE-ProRule" id="PRU00169"/>
    </source>
</evidence>
<keyword evidence="1 2" id="KW-0597">Phosphoprotein</keyword>
<dbReference type="PANTHER" id="PTHR44591:SF3">
    <property type="entry name" value="RESPONSE REGULATORY DOMAIN-CONTAINING PROTEIN"/>
    <property type="match status" value="1"/>
</dbReference>
<dbReference type="Gene3D" id="3.40.50.2300">
    <property type="match status" value="1"/>
</dbReference>
<dbReference type="PANTHER" id="PTHR44591">
    <property type="entry name" value="STRESS RESPONSE REGULATOR PROTEIN 1"/>
    <property type="match status" value="1"/>
</dbReference>
<organism evidence="4 5">
    <name type="scientific">Sphingomonas taxi</name>
    <dbReference type="NCBI Taxonomy" id="1549858"/>
    <lineage>
        <taxon>Bacteria</taxon>
        <taxon>Pseudomonadati</taxon>
        <taxon>Pseudomonadota</taxon>
        <taxon>Alphaproteobacteria</taxon>
        <taxon>Sphingomonadales</taxon>
        <taxon>Sphingomonadaceae</taxon>
        <taxon>Sphingomonas</taxon>
    </lineage>
</organism>
<feature type="domain" description="Response regulatory" evidence="3">
    <location>
        <begin position="10"/>
        <end position="123"/>
    </location>
</feature>
<gene>
    <name evidence="4" type="ORF">DI544_01445</name>
</gene>
<protein>
    <recommendedName>
        <fullName evidence="3">Response regulatory domain-containing protein</fullName>
    </recommendedName>
</protein>
<dbReference type="GO" id="GO:0000160">
    <property type="term" value="P:phosphorelay signal transduction system"/>
    <property type="evidence" value="ECO:0007669"/>
    <property type="project" value="InterPro"/>
</dbReference>
<dbReference type="InterPro" id="IPR001789">
    <property type="entry name" value="Sig_transdc_resp-reg_receiver"/>
</dbReference>
<reference evidence="4 5" key="1">
    <citation type="submission" date="2017-08" db="EMBL/GenBank/DDBJ databases">
        <title>Infants hospitalized years apart are colonized by the same room-sourced microbial strains.</title>
        <authorList>
            <person name="Brooks B."/>
            <person name="Olm M.R."/>
            <person name="Firek B.A."/>
            <person name="Baker R."/>
            <person name="Thomas B.C."/>
            <person name="Morowitz M.J."/>
            <person name="Banfield J.F."/>
        </authorList>
    </citation>
    <scope>NUCLEOTIDE SEQUENCE [LARGE SCALE GENOMIC DNA]</scope>
    <source>
        <strain evidence="4">S2_005_001_R1_22</strain>
    </source>
</reference>
<sequence length="125" mass="13930">MGMDQATDKTILIVEDELFVRMIGADALEEAGYAVLEAGSADEALQVLEKADHVEVLFTDIRMPGSMDGLRLAEVVHERWPNIRILVTSGDVRPSPDDIPDDGRFLAKPYRFQSLSRELDTLLTE</sequence>
<dbReference type="SMART" id="SM00448">
    <property type="entry name" value="REC"/>
    <property type="match status" value="1"/>
</dbReference>
<feature type="modified residue" description="4-aspartylphosphate" evidence="2">
    <location>
        <position position="60"/>
    </location>
</feature>
<evidence type="ECO:0000313" key="4">
    <source>
        <dbReference type="EMBL" id="PZQ62885.1"/>
    </source>
</evidence>
<comment type="caution">
    <text evidence="4">The sequence shown here is derived from an EMBL/GenBank/DDBJ whole genome shotgun (WGS) entry which is preliminary data.</text>
</comment>
<dbReference type="Proteomes" id="UP000249229">
    <property type="component" value="Unassembled WGS sequence"/>
</dbReference>
<accession>A0A2W5PJD3</accession>
<dbReference type="AlphaFoldDB" id="A0A2W5PJD3"/>
<dbReference type="PROSITE" id="PS50110">
    <property type="entry name" value="RESPONSE_REGULATORY"/>
    <property type="match status" value="1"/>
</dbReference>
<dbReference type="EMBL" id="QFQI01000001">
    <property type="protein sequence ID" value="PZQ62885.1"/>
    <property type="molecule type" value="Genomic_DNA"/>
</dbReference>
<name>A0A2W5PJD3_9SPHN</name>
<evidence type="ECO:0000259" key="3">
    <source>
        <dbReference type="PROSITE" id="PS50110"/>
    </source>
</evidence>
<evidence type="ECO:0000313" key="5">
    <source>
        <dbReference type="Proteomes" id="UP000249229"/>
    </source>
</evidence>
<dbReference type="InterPro" id="IPR011006">
    <property type="entry name" value="CheY-like_superfamily"/>
</dbReference>
<proteinExistence type="predicted"/>
<dbReference type="SUPFAM" id="SSF52172">
    <property type="entry name" value="CheY-like"/>
    <property type="match status" value="1"/>
</dbReference>
<dbReference type="InterPro" id="IPR050595">
    <property type="entry name" value="Bact_response_regulator"/>
</dbReference>
<evidence type="ECO:0000256" key="1">
    <source>
        <dbReference type="ARBA" id="ARBA00022553"/>
    </source>
</evidence>
<dbReference type="Pfam" id="PF00072">
    <property type="entry name" value="Response_reg"/>
    <property type="match status" value="1"/>
</dbReference>